<dbReference type="InterPro" id="IPR051604">
    <property type="entry name" value="Ergot_Alk_Oxidoreductase"/>
</dbReference>
<sequence>MIVVTAPTGRISSRLLRLLLDEDRHDLRVIARDPDRLPADVRKKVQVVVGSHSEPAVIDRAFRGADAVFWLLPPNGSATDRTAAKVAFAQAAVDAFARGDVGRVVGASNLGRGTLMAGRAGLATLSLAVDDSIAATGVPYRALALPGFMDNVGYQARGIVDGGVLAEAMDPDRRLPAVATRDIAAVAARLLVDESWTGFEEVPVLGPEDLSPAERAAILTDVLGRPVRYQQLSLDALRARLVGQGWSEVMAQAMVEMTIAKNEGLDNGVERTTENSTPTTFREWCGEFFSPAR</sequence>
<dbReference type="PANTHER" id="PTHR43162:SF1">
    <property type="entry name" value="PRESTALK A DIFFERENTIATION PROTEIN A"/>
    <property type="match status" value="1"/>
</dbReference>
<dbReference type="RefSeq" id="WP_142709465.1">
    <property type="nucleotide sequence ID" value="NZ_VIRS01000047.1"/>
</dbReference>
<dbReference type="EMBL" id="VIRS01000047">
    <property type="protein sequence ID" value="TQS40109.1"/>
    <property type="molecule type" value="Genomic_DNA"/>
</dbReference>
<organism evidence="2 3">
    <name type="scientific">Cryptosporangium phraense</name>
    <dbReference type="NCBI Taxonomy" id="2593070"/>
    <lineage>
        <taxon>Bacteria</taxon>
        <taxon>Bacillati</taxon>
        <taxon>Actinomycetota</taxon>
        <taxon>Actinomycetes</taxon>
        <taxon>Cryptosporangiales</taxon>
        <taxon>Cryptosporangiaceae</taxon>
        <taxon>Cryptosporangium</taxon>
    </lineage>
</organism>
<dbReference type="Gene3D" id="3.40.50.720">
    <property type="entry name" value="NAD(P)-binding Rossmann-like Domain"/>
    <property type="match status" value="1"/>
</dbReference>
<comment type="caution">
    <text evidence="2">The sequence shown here is derived from an EMBL/GenBank/DDBJ whole genome shotgun (WGS) entry which is preliminary data.</text>
</comment>
<evidence type="ECO:0000313" key="3">
    <source>
        <dbReference type="Proteomes" id="UP000317982"/>
    </source>
</evidence>
<dbReference type="PANTHER" id="PTHR43162">
    <property type="match status" value="1"/>
</dbReference>
<gene>
    <name evidence="2" type="ORF">FL583_36430</name>
</gene>
<dbReference type="AlphaFoldDB" id="A0A545AFL0"/>
<feature type="domain" description="NAD(P)-binding" evidence="1">
    <location>
        <begin position="8"/>
        <end position="193"/>
    </location>
</feature>
<dbReference type="InterPro" id="IPR016040">
    <property type="entry name" value="NAD(P)-bd_dom"/>
</dbReference>
<accession>A0A545AFL0</accession>
<dbReference type="Pfam" id="PF13460">
    <property type="entry name" value="NAD_binding_10"/>
    <property type="match status" value="1"/>
</dbReference>
<dbReference type="InterPro" id="IPR036291">
    <property type="entry name" value="NAD(P)-bd_dom_sf"/>
</dbReference>
<dbReference type="InParanoid" id="A0A545AFL0"/>
<dbReference type="Gene3D" id="3.90.25.10">
    <property type="entry name" value="UDP-galactose 4-epimerase, domain 1"/>
    <property type="match status" value="1"/>
</dbReference>
<protein>
    <submittedName>
        <fullName evidence="2">NmrA family transcriptional regulator</fullName>
    </submittedName>
</protein>
<name>A0A545AFL0_9ACTN</name>
<evidence type="ECO:0000313" key="2">
    <source>
        <dbReference type="EMBL" id="TQS40109.1"/>
    </source>
</evidence>
<dbReference type="Proteomes" id="UP000317982">
    <property type="component" value="Unassembled WGS sequence"/>
</dbReference>
<proteinExistence type="predicted"/>
<evidence type="ECO:0000259" key="1">
    <source>
        <dbReference type="Pfam" id="PF13460"/>
    </source>
</evidence>
<reference evidence="2 3" key="1">
    <citation type="submission" date="2019-07" db="EMBL/GenBank/DDBJ databases">
        <title>Cryptosporangium phraense sp. nov., isolated from plant litter.</title>
        <authorList>
            <person name="Suriyachadkun C."/>
        </authorList>
    </citation>
    <scope>NUCLEOTIDE SEQUENCE [LARGE SCALE GENOMIC DNA]</scope>
    <source>
        <strain evidence="2 3">A-T 5661</strain>
    </source>
</reference>
<dbReference type="OrthoDB" id="4632815at2"/>
<keyword evidence="3" id="KW-1185">Reference proteome</keyword>
<dbReference type="SUPFAM" id="SSF51735">
    <property type="entry name" value="NAD(P)-binding Rossmann-fold domains"/>
    <property type="match status" value="1"/>
</dbReference>